<dbReference type="AlphaFoldDB" id="A0A1M6S4N4"/>
<name>A0A1M6S4N4_9RHOB</name>
<accession>A0A1M6S4N4</accession>
<protein>
    <submittedName>
        <fullName evidence="1">Uncharacterized protein</fullName>
    </submittedName>
</protein>
<dbReference type="EMBL" id="FQZQ01000027">
    <property type="protein sequence ID" value="SHK39478.1"/>
    <property type="molecule type" value="Genomic_DNA"/>
</dbReference>
<evidence type="ECO:0000313" key="1">
    <source>
        <dbReference type="EMBL" id="SHK39478.1"/>
    </source>
</evidence>
<proteinExistence type="predicted"/>
<sequence>MPEELQGKQWGSQSKADELRVVAIRLFDGPTFR</sequence>
<dbReference type="Proteomes" id="UP000183982">
    <property type="component" value="Unassembled WGS sequence"/>
</dbReference>
<reference evidence="2" key="1">
    <citation type="submission" date="2016-11" db="EMBL/GenBank/DDBJ databases">
        <authorList>
            <person name="Varghese N."/>
            <person name="Submissions S."/>
        </authorList>
    </citation>
    <scope>NUCLEOTIDE SEQUENCE [LARGE SCALE GENOMIC DNA]</scope>
    <source>
        <strain evidence="2">DSM 100564</strain>
    </source>
</reference>
<evidence type="ECO:0000313" key="2">
    <source>
        <dbReference type="Proteomes" id="UP000183982"/>
    </source>
</evidence>
<organism evidence="1 2">
    <name type="scientific">Shimia gijangensis</name>
    <dbReference type="NCBI Taxonomy" id="1470563"/>
    <lineage>
        <taxon>Bacteria</taxon>
        <taxon>Pseudomonadati</taxon>
        <taxon>Pseudomonadota</taxon>
        <taxon>Alphaproteobacteria</taxon>
        <taxon>Rhodobacterales</taxon>
        <taxon>Roseobacteraceae</taxon>
    </lineage>
</organism>
<gene>
    <name evidence="1" type="ORF">SAMN05444000_12746</name>
</gene>
<keyword evidence="2" id="KW-1185">Reference proteome</keyword>
<dbReference type="STRING" id="1470563.SAMN05444000_12746"/>